<evidence type="ECO:0000313" key="8">
    <source>
        <dbReference type="Proteomes" id="UP000032360"/>
    </source>
</evidence>
<dbReference type="AlphaFoldDB" id="A0A0D8HJA6"/>
<dbReference type="RefSeq" id="WP_160291742.1">
    <property type="nucleotide sequence ID" value="NZ_JXYS01000026.1"/>
</dbReference>
<dbReference type="GO" id="GO:0043138">
    <property type="term" value="F:3'-5' DNA helicase activity"/>
    <property type="evidence" value="ECO:0007669"/>
    <property type="project" value="TreeGrafter"/>
</dbReference>
<dbReference type="PROSITE" id="PS51198">
    <property type="entry name" value="UVRD_HELICASE_ATP_BIND"/>
    <property type="match status" value="1"/>
</dbReference>
<dbReference type="EMBL" id="JXYS01000026">
    <property type="protein sequence ID" value="KJF18013.1"/>
    <property type="molecule type" value="Genomic_DNA"/>
</dbReference>
<keyword evidence="3 5" id="KW-0347">Helicase</keyword>
<dbReference type="EC" id="3.6.4.12" evidence="7"/>
<dbReference type="GO" id="GO:0005829">
    <property type="term" value="C:cytosol"/>
    <property type="evidence" value="ECO:0007669"/>
    <property type="project" value="TreeGrafter"/>
</dbReference>
<reference evidence="7 8" key="1">
    <citation type="submission" date="2015-01" db="EMBL/GenBank/DDBJ databases">
        <title>Draft genome of the acidophilic iron oxidizer Acidithrix ferrooxidans strain Py-F3.</title>
        <authorList>
            <person name="Poehlein A."/>
            <person name="Eisen S."/>
            <person name="Schloemann M."/>
            <person name="Johnson B.D."/>
            <person name="Daniel R."/>
            <person name="Muehling M."/>
        </authorList>
    </citation>
    <scope>NUCLEOTIDE SEQUENCE [LARGE SCALE GENOMIC DNA]</scope>
    <source>
        <strain evidence="7 8">Py-F3</strain>
    </source>
</reference>
<evidence type="ECO:0000256" key="5">
    <source>
        <dbReference type="PROSITE-ProRule" id="PRU00560"/>
    </source>
</evidence>
<evidence type="ECO:0000256" key="4">
    <source>
        <dbReference type="ARBA" id="ARBA00022840"/>
    </source>
</evidence>
<feature type="domain" description="UvrD-like helicase ATP-binding" evidence="6">
    <location>
        <begin position="185"/>
        <end position="572"/>
    </location>
</feature>
<evidence type="ECO:0000313" key="7">
    <source>
        <dbReference type="EMBL" id="KJF18013.1"/>
    </source>
</evidence>
<dbReference type="GO" id="GO:0000725">
    <property type="term" value="P:recombinational repair"/>
    <property type="evidence" value="ECO:0007669"/>
    <property type="project" value="TreeGrafter"/>
</dbReference>
<dbReference type="InterPro" id="IPR027417">
    <property type="entry name" value="P-loop_NTPase"/>
</dbReference>
<dbReference type="Gene3D" id="3.40.50.300">
    <property type="entry name" value="P-loop containing nucleotide triphosphate hydrolases"/>
    <property type="match status" value="2"/>
</dbReference>
<evidence type="ECO:0000259" key="6">
    <source>
        <dbReference type="PROSITE" id="PS51198"/>
    </source>
</evidence>
<dbReference type="PANTHER" id="PTHR11070">
    <property type="entry name" value="UVRD / RECB / PCRA DNA HELICASE FAMILY MEMBER"/>
    <property type="match status" value="1"/>
</dbReference>
<keyword evidence="8" id="KW-1185">Reference proteome</keyword>
<accession>A0A0D8HJA6</accession>
<dbReference type="SUPFAM" id="SSF52540">
    <property type="entry name" value="P-loop containing nucleoside triphosphate hydrolases"/>
    <property type="match status" value="1"/>
</dbReference>
<dbReference type="Pfam" id="PF13245">
    <property type="entry name" value="AAA_19"/>
    <property type="match status" value="1"/>
</dbReference>
<feature type="binding site" evidence="5">
    <location>
        <begin position="206"/>
        <end position="213"/>
    </location>
    <ligand>
        <name>ATP</name>
        <dbReference type="ChEBI" id="CHEBI:30616"/>
    </ligand>
</feature>
<keyword evidence="4 5" id="KW-0067">ATP-binding</keyword>
<evidence type="ECO:0000256" key="3">
    <source>
        <dbReference type="ARBA" id="ARBA00022806"/>
    </source>
</evidence>
<dbReference type="PATRIC" id="fig|1280514.3.peg.1460"/>
<dbReference type="GO" id="GO:0016787">
    <property type="term" value="F:hydrolase activity"/>
    <property type="evidence" value="ECO:0007669"/>
    <property type="project" value="UniProtKB-UniRule"/>
</dbReference>
<sequence>MNTHPDLARERDYIKRAYERLDEIRAGLNSTLSDAFEQERGGTHQARTERDMVVRATLDRLEHLEFGILALCFGRIDRDKDIIGPSESFYLGRVAVADSDMEPLVIDWRAPVAEPFYRATARNPMGISLRRHFEIKDRELIAIEDELLGDLDSSGGQGVELSGAGALFSAMDRVRTGQMGDIVATIQAEQDEIIRAPLPGVLVVQGGPGTGKTAVALHRAAYLLYTYRARLENQGVLVVAPNATFARYIERVLPSLGETGVEITTIANLIDLNVELRRANDQEALIKSDQRMVSVISKAVLDRERPLSKDLSFYLGSVQLWVTREMSMKAIRQARRRTGSHNERAKIVEAVLSRQLAKIYIELTTRFQRDELAKFNEESQAYDQEHQDLIIEAVDPEEDDEAVIAEVVGSIKSESEFIRIVTRIWPRLTSLELVNDLFAHPALTRLASRGVLNEKEVEVLTSSHKRGYFSRFDLALADEAYVHLGPVLKRKGHQSEVNRYGHIVVDEAQELSYMEARVLARRSISSSITLVGDLSQTTSIYGQRDWNLIVAPLCGAISKWNYNELSINYRTPIEISDLAYRLFDPTSMGLAPTVSIRSTGVEPKIIEISGKVESESIWRWVEAAATEIGSGLVGVVVPSNFELYEDLENCRALWMQDHQESALIEIRELDYAKGLEFDCVVIVEPTCLVKDEASAKAALFTAITRATKRLTIIYGEYERSKLLEWKIIGS</sequence>
<dbReference type="InterPro" id="IPR027785">
    <property type="entry name" value="UvrD-like_helicase_C"/>
</dbReference>
<keyword evidence="2 5" id="KW-0378">Hydrolase</keyword>
<dbReference type="GO" id="GO:0003677">
    <property type="term" value="F:DNA binding"/>
    <property type="evidence" value="ECO:0007669"/>
    <property type="project" value="InterPro"/>
</dbReference>
<protein>
    <submittedName>
        <fullName evidence="7">Helicase IV</fullName>
        <ecNumber evidence="7">3.6.4.12</ecNumber>
    </submittedName>
</protein>
<dbReference type="InterPro" id="IPR000212">
    <property type="entry name" value="DNA_helicase_UvrD/REP"/>
</dbReference>
<keyword evidence="1 5" id="KW-0547">Nucleotide-binding</keyword>
<dbReference type="Proteomes" id="UP000032360">
    <property type="component" value="Unassembled WGS sequence"/>
</dbReference>
<proteinExistence type="predicted"/>
<evidence type="ECO:0000256" key="1">
    <source>
        <dbReference type="ARBA" id="ARBA00022741"/>
    </source>
</evidence>
<dbReference type="STRING" id="1280514.AXFE_11100"/>
<dbReference type="Pfam" id="PF13538">
    <property type="entry name" value="UvrD_C_2"/>
    <property type="match status" value="1"/>
</dbReference>
<dbReference type="InterPro" id="IPR014016">
    <property type="entry name" value="UvrD-like_ATP-bd"/>
</dbReference>
<organism evidence="7 8">
    <name type="scientific">Acidithrix ferrooxidans</name>
    <dbReference type="NCBI Taxonomy" id="1280514"/>
    <lineage>
        <taxon>Bacteria</taxon>
        <taxon>Bacillati</taxon>
        <taxon>Actinomycetota</taxon>
        <taxon>Acidimicrobiia</taxon>
        <taxon>Acidimicrobiales</taxon>
        <taxon>Acidimicrobiaceae</taxon>
        <taxon>Acidithrix</taxon>
    </lineage>
</organism>
<evidence type="ECO:0000256" key="2">
    <source>
        <dbReference type="ARBA" id="ARBA00022801"/>
    </source>
</evidence>
<name>A0A0D8HJA6_9ACTN</name>
<dbReference type="GO" id="GO:0005524">
    <property type="term" value="F:ATP binding"/>
    <property type="evidence" value="ECO:0007669"/>
    <property type="project" value="UniProtKB-UniRule"/>
</dbReference>
<gene>
    <name evidence="7" type="primary">helD</name>
    <name evidence="7" type="ORF">AXFE_11100</name>
</gene>
<dbReference type="OrthoDB" id="9787585at2"/>
<comment type="caution">
    <text evidence="7">The sequence shown here is derived from an EMBL/GenBank/DDBJ whole genome shotgun (WGS) entry which is preliminary data.</text>
</comment>
<dbReference type="PANTHER" id="PTHR11070:SF45">
    <property type="entry name" value="DNA 3'-5' HELICASE"/>
    <property type="match status" value="1"/>
</dbReference>